<dbReference type="CDD" id="cd03124">
    <property type="entry name" value="alpha_CA_prokaryotic_like"/>
    <property type="match status" value="1"/>
</dbReference>
<keyword evidence="11" id="KW-1185">Reference proteome</keyword>
<keyword evidence="5" id="KW-0456">Lyase</keyword>
<dbReference type="Proteomes" id="UP001600888">
    <property type="component" value="Unassembled WGS sequence"/>
</dbReference>
<gene>
    <name evidence="10" type="ORF">FJTKL_08043</name>
</gene>
<sequence>MSMLRTALVAAFAATEVAASCAYGTPLMPRAEEGEVPVNTFGYSGAIGPANWHLLNTTTNGACATGTNQSPIDMTAGTFTEVPGSELAVELPDFAAGATFENLGTTVEVVGEGGSMRIASSNQTFEFQQFHFHLPSEHLDNGTSMAMEMHMVFASADAQIAVMGVYLDINNAAAAVPAVAAVPGAKKAKRQAGKNTKHIQSRSEKRSGKKCSGPRASTSQVLEVIDVDAEPTATPAEVASEMLETVLSSVGEISTPGTATKTPAFAMSGLVAMLGETTFQSYSGSLTTPPCSEGVNWFVASEPLSVTLDTYKAARSVIGANARFAQNAPGSENVLSLSAAGMSSPGGAGAAA</sequence>
<evidence type="ECO:0000256" key="3">
    <source>
        <dbReference type="ARBA" id="ARBA00022723"/>
    </source>
</evidence>
<evidence type="ECO:0000313" key="11">
    <source>
        <dbReference type="Proteomes" id="UP001600888"/>
    </source>
</evidence>
<evidence type="ECO:0000259" key="9">
    <source>
        <dbReference type="PROSITE" id="PS51144"/>
    </source>
</evidence>
<evidence type="ECO:0000256" key="6">
    <source>
        <dbReference type="ARBA" id="ARBA00048348"/>
    </source>
</evidence>
<protein>
    <recommendedName>
        <fullName evidence="2">carbonic anhydrase</fullName>
        <ecNumber evidence="2">4.2.1.1</ecNumber>
    </recommendedName>
</protein>
<evidence type="ECO:0000256" key="2">
    <source>
        <dbReference type="ARBA" id="ARBA00012925"/>
    </source>
</evidence>
<feature type="region of interest" description="Disordered" evidence="7">
    <location>
        <begin position="187"/>
        <end position="216"/>
    </location>
</feature>
<comment type="catalytic activity">
    <reaction evidence="6">
        <text>hydrogencarbonate + H(+) = CO2 + H2O</text>
        <dbReference type="Rhea" id="RHEA:10748"/>
        <dbReference type="ChEBI" id="CHEBI:15377"/>
        <dbReference type="ChEBI" id="CHEBI:15378"/>
        <dbReference type="ChEBI" id="CHEBI:16526"/>
        <dbReference type="ChEBI" id="CHEBI:17544"/>
        <dbReference type="EC" id="4.2.1.1"/>
    </reaction>
</comment>
<dbReference type="EC" id="4.2.1.1" evidence="2"/>
<feature type="chain" id="PRO_5045031921" description="carbonic anhydrase" evidence="8">
    <location>
        <begin position="20"/>
        <end position="352"/>
    </location>
</feature>
<evidence type="ECO:0000256" key="5">
    <source>
        <dbReference type="ARBA" id="ARBA00023239"/>
    </source>
</evidence>
<keyword evidence="3" id="KW-0479">Metal-binding</keyword>
<comment type="caution">
    <text evidence="10">The sequence shown here is derived from an EMBL/GenBank/DDBJ whole genome shotgun (WGS) entry which is preliminary data.</text>
</comment>
<proteinExistence type="inferred from homology"/>
<dbReference type="InterPro" id="IPR036398">
    <property type="entry name" value="CA_dom_sf"/>
</dbReference>
<evidence type="ECO:0000313" key="10">
    <source>
        <dbReference type="EMBL" id="KAL2293034.1"/>
    </source>
</evidence>
<dbReference type="EMBL" id="JBAWTH010000002">
    <property type="protein sequence ID" value="KAL2293034.1"/>
    <property type="molecule type" value="Genomic_DNA"/>
</dbReference>
<dbReference type="EMBL" id="JBAWTH010000002">
    <property type="protein sequence ID" value="KAL2293032.1"/>
    <property type="molecule type" value="Genomic_DNA"/>
</dbReference>
<dbReference type="PANTHER" id="PTHR18952">
    <property type="entry name" value="CARBONIC ANHYDRASE"/>
    <property type="match status" value="1"/>
</dbReference>
<dbReference type="SUPFAM" id="SSF51069">
    <property type="entry name" value="Carbonic anhydrase"/>
    <property type="match status" value="1"/>
</dbReference>
<feature type="signal peptide" evidence="8">
    <location>
        <begin position="1"/>
        <end position="19"/>
    </location>
</feature>
<organism evidence="10 11">
    <name type="scientific">Diaporthe vaccinii</name>
    <dbReference type="NCBI Taxonomy" id="105482"/>
    <lineage>
        <taxon>Eukaryota</taxon>
        <taxon>Fungi</taxon>
        <taxon>Dikarya</taxon>
        <taxon>Ascomycota</taxon>
        <taxon>Pezizomycotina</taxon>
        <taxon>Sordariomycetes</taxon>
        <taxon>Sordariomycetidae</taxon>
        <taxon>Diaporthales</taxon>
        <taxon>Diaporthaceae</taxon>
        <taxon>Diaporthe</taxon>
        <taxon>Diaporthe eres species complex</taxon>
    </lineage>
</organism>
<accession>A0ABR4FED3</accession>
<dbReference type="InterPro" id="IPR041891">
    <property type="entry name" value="Alpha_CA_prokaryot-like"/>
</dbReference>
<evidence type="ECO:0000256" key="4">
    <source>
        <dbReference type="ARBA" id="ARBA00022833"/>
    </source>
</evidence>
<dbReference type="InterPro" id="IPR023561">
    <property type="entry name" value="Carbonic_anhydrase_a-class"/>
</dbReference>
<name>A0ABR4FED3_9PEZI</name>
<keyword evidence="8" id="KW-0732">Signal</keyword>
<keyword evidence="4" id="KW-0862">Zinc</keyword>
<dbReference type="PROSITE" id="PS51144">
    <property type="entry name" value="ALPHA_CA_2"/>
    <property type="match status" value="1"/>
</dbReference>
<dbReference type="InterPro" id="IPR001148">
    <property type="entry name" value="CA_dom"/>
</dbReference>
<evidence type="ECO:0000256" key="8">
    <source>
        <dbReference type="SAM" id="SignalP"/>
    </source>
</evidence>
<evidence type="ECO:0000256" key="7">
    <source>
        <dbReference type="SAM" id="MobiDB-lite"/>
    </source>
</evidence>
<evidence type="ECO:0000256" key="1">
    <source>
        <dbReference type="ARBA" id="ARBA00010718"/>
    </source>
</evidence>
<feature type="compositionally biased region" description="Basic residues" evidence="7">
    <location>
        <begin position="187"/>
        <end position="200"/>
    </location>
</feature>
<comment type="similarity">
    <text evidence="1">Belongs to the alpha-carbonic anhydrase family.</text>
</comment>
<dbReference type="Pfam" id="PF00194">
    <property type="entry name" value="Carb_anhydrase"/>
    <property type="match status" value="2"/>
</dbReference>
<dbReference type="SMART" id="SM01057">
    <property type="entry name" value="Carb_anhydrase"/>
    <property type="match status" value="1"/>
</dbReference>
<dbReference type="PANTHER" id="PTHR18952:SF265">
    <property type="entry name" value="CARBONIC ANHYDRASE"/>
    <property type="match status" value="1"/>
</dbReference>
<reference evidence="10 11" key="1">
    <citation type="submission" date="2024-03" db="EMBL/GenBank/DDBJ databases">
        <title>A high-quality draft genome sequence of Diaporthe vaccinii, a causative agent of upright dieback and viscid rot disease in cranberry plants.</title>
        <authorList>
            <person name="Sarrasin M."/>
            <person name="Lang B.F."/>
            <person name="Burger G."/>
        </authorList>
    </citation>
    <scope>NUCLEOTIDE SEQUENCE [LARGE SCALE GENOMIC DNA]</scope>
    <source>
        <strain evidence="10 11">IS7</strain>
    </source>
</reference>
<feature type="domain" description="Alpha-carbonic anhydrase" evidence="9">
    <location>
        <begin position="39"/>
        <end position="352"/>
    </location>
</feature>
<dbReference type="Gene3D" id="3.10.200.10">
    <property type="entry name" value="Alpha carbonic anhydrase"/>
    <property type="match status" value="1"/>
</dbReference>